<protein>
    <submittedName>
        <fullName evidence="1">Uncharacterized protein</fullName>
    </submittedName>
</protein>
<sequence>MANTKKTRKAYKPKPCVLPLGMRKAIAFEMPGFQASVALGMDHLEEQHVYDLLSNADMVRRIAPDGHEILPIAHEMVLAVAEIQARAQRVGKLGVTGDEMRVLREGVGRTMVYLRTVSNFAIDQAARAALAEFNRAGVLRV</sequence>
<dbReference type="RefSeq" id="WP_161047606.1">
    <property type="nucleotide sequence ID" value="NZ_WWCS01000024.1"/>
</dbReference>
<dbReference type="EMBL" id="WWCS01000024">
    <property type="protein sequence ID" value="MYN42719.1"/>
    <property type="molecule type" value="Genomic_DNA"/>
</dbReference>
<dbReference type="Proteomes" id="UP000466332">
    <property type="component" value="Unassembled WGS sequence"/>
</dbReference>
<accession>A0ABW9WNA7</accession>
<comment type="caution">
    <text evidence="1">The sequence shown here is derived from an EMBL/GenBank/DDBJ whole genome shotgun (WGS) entry which is preliminary data.</text>
</comment>
<evidence type="ECO:0000313" key="1">
    <source>
        <dbReference type="EMBL" id="MYN42719.1"/>
    </source>
</evidence>
<reference evidence="1 2" key="1">
    <citation type="submission" date="2019-12" db="EMBL/GenBank/DDBJ databases">
        <title>Novel species isolated from a subtropical stream in China.</title>
        <authorList>
            <person name="Lu H."/>
        </authorList>
    </citation>
    <scope>NUCLEOTIDE SEQUENCE [LARGE SCALE GENOMIC DNA]</scope>
    <source>
        <strain evidence="1 2">FT109W</strain>
    </source>
</reference>
<keyword evidence="2" id="KW-1185">Reference proteome</keyword>
<gene>
    <name evidence="1" type="ORF">GTP55_25575</name>
</gene>
<evidence type="ECO:0000313" key="2">
    <source>
        <dbReference type="Proteomes" id="UP000466332"/>
    </source>
</evidence>
<organism evidence="1 2">
    <name type="scientific">Duganella margarita</name>
    <dbReference type="NCBI Taxonomy" id="2692170"/>
    <lineage>
        <taxon>Bacteria</taxon>
        <taxon>Pseudomonadati</taxon>
        <taxon>Pseudomonadota</taxon>
        <taxon>Betaproteobacteria</taxon>
        <taxon>Burkholderiales</taxon>
        <taxon>Oxalobacteraceae</taxon>
        <taxon>Telluria group</taxon>
        <taxon>Duganella</taxon>
    </lineage>
</organism>
<name>A0ABW9WNA7_9BURK</name>
<proteinExistence type="predicted"/>